<evidence type="ECO:0000256" key="1">
    <source>
        <dbReference type="SAM" id="SignalP"/>
    </source>
</evidence>
<reference evidence="2 3" key="1">
    <citation type="submission" date="2019-08" db="EMBL/GenBank/DDBJ databases">
        <authorList>
            <person name="Ye J."/>
        </authorList>
    </citation>
    <scope>NUCLEOTIDE SEQUENCE [LARGE SCALE GENOMIC DNA]</scope>
    <source>
        <strain evidence="2 3">TK008</strain>
    </source>
</reference>
<organism evidence="2 3">
    <name type="scientific">Paracoccus aurantiacus</name>
    <dbReference type="NCBI Taxonomy" id="2599412"/>
    <lineage>
        <taxon>Bacteria</taxon>
        <taxon>Pseudomonadati</taxon>
        <taxon>Pseudomonadota</taxon>
        <taxon>Alphaproteobacteria</taxon>
        <taxon>Rhodobacterales</taxon>
        <taxon>Paracoccaceae</taxon>
        <taxon>Paracoccus</taxon>
    </lineage>
</organism>
<dbReference type="EMBL" id="VOPL01000002">
    <property type="protein sequence ID" value="TXB69826.1"/>
    <property type="molecule type" value="Genomic_DNA"/>
</dbReference>
<comment type="caution">
    <text evidence="2">The sequence shown here is derived from an EMBL/GenBank/DDBJ whole genome shotgun (WGS) entry which is preliminary data.</text>
</comment>
<accession>A0A5C6S5P7</accession>
<feature type="chain" id="PRO_5022884220" description="DUF2946 domain-containing protein" evidence="1">
    <location>
        <begin position="24"/>
        <end position="113"/>
    </location>
</feature>
<gene>
    <name evidence="2" type="ORF">FQV27_06830</name>
</gene>
<evidence type="ECO:0008006" key="4">
    <source>
        <dbReference type="Google" id="ProtNLM"/>
    </source>
</evidence>
<keyword evidence="3" id="KW-1185">Reference proteome</keyword>
<feature type="signal peptide" evidence="1">
    <location>
        <begin position="1"/>
        <end position="23"/>
    </location>
</feature>
<dbReference type="AlphaFoldDB" id="A0A5C6S5P7"/>
<name>A0A5C6S5P7_9RHOB</name>
<dbReference type="Proteomes" id="UP000321562">
    <property type="component" value="Unassembled WGS sequence"/>
</dbReference>
<protein>
    <recommendedName>
        <fullName evidence="4">DUF2946 domain-containing protein</fullName>
    </recommendedName>
</protein>
<evidence type="ECO:0000313" key="2">
    <source>
        <dbReference type="EMBL" id="TXB69826.1"/>
    </source>
</evidence>
<dbReference type="RefSeq" id="WP_147097116.1">
    <property type="nucleotide sequence ID" value="NZ_JBHUFH010000001.1"/>
</dbReference>
<proteinExistence type="predicted"/>
<evidence type="ECO:0000313" key="3">
    <source>
        <dbReference type="Proteomes" id="UP000321562"/>
    </source>
</evidence>
<keyword evidence="1" id="KW-0732">Signal</keyword>
<dbReference type="OrthoDB" id="7863585at2"/>
<sequence length="113" mass="11652">MRFFARLFLIAALVLTSQGVASARGQSRALSELVICAGATVTTIVVDENGQPARRTDFCPDIAPLLLAAVVFDTAFPAAPSSWAAAVPAMPVMSCAGLVAPRPCARAPPGHFA</sequence>